<name>A0A3N2BLC7_9MICO</name>
<accession>A0A3N2BLC7</accession>
<comment type="caution">
    <text evidence="1">The sequence shown here is derived from an EMBL/GenBank/DDBJ whole genome shotgun (WGS) entry which is preliminary data.</text>
</comment>
<proteinExistence type="predicted"/>
<reference evidence="1 2" key="1">
    <citation type="submission" date="2018-11" db="EMBL/GenBank/DDBJ databases">
        <title>Sequencing the genomes of 1000 actinobacteria strains.</title>
        <authorList>
            <person name="Klenk H.-P."/>
        </authorList>
    </citation>
    <scope>NUCLEOTIDE SEQUENCE [LARGE SCALE GENOMIC DNA]</scope>
    <source>
        <strain evidence="1 2">DSM 14012</strain>
    </source>
</reference>
<protein>
    <submittedName>
        <fullName evidence="1">Uncharacterized protein</fullName>
    </submittedName>
</protein>
<organism evidence="1 2">
    <name type="scientific">Plantibacter flavus</name>
    <dbReference type="NCBI Taxonomy" id="150123"/>
    <lineage>
        <taxon>Bacteria</taxon>
        <taxon>Bacillati</taxon>
        <taxon>Actinomycetota</taxon>
        <taxon>Actinomycetes</taxon>
        <taxon>Micrococcales</taxon>
        <taxon>Microbacteriaceae</taxon>
        <taxon>Plantibacter</taxon>
    </lineage>
</organism>
<gene>
    <name evidence="1" type="ORF">EDD42_4009</name>
</gene>
<dbReference type="Proteomes" id="UP000266915">
    <property type="component" value="Unassembled WGS sequence"/>
</dbReference>
<dbReference type="AlphaFoldDB" id="A0A3N2BLC7"/>
<dbReference type="EMBL" id="RKHL01000002">
    <property type="protein sequence ID" value="ROR76056.1"/>
    <property type="molecule type" value="Genomic_DNA"/>
</dbReference>
<keyword evidence="2" id="KW-1185">Reference proteome</keyword>
<dbReference type="RefSeq" id="WP_085514160.1">
    <property type="nucleotide sequence ID" value="NZ_FXAP01000007.1"/>
</dbReference>
<sequence>MSTFEATARTNHFRVRDVAALRAELATYGIHAPNLLDHRAHGAALVLDDRDVVTGTIALFGDMGWPSLDEDAVRERFDWDESISVPDQHQTLVELIASHLEAGQVAIFLEVGHEKMRFLSGSAVAVNASGETRSIELEDIYGLASELTSPEQVITPAHV</sequence>
<evidence type="ECO:0000313" key="2">
    <source>
        <dbReference type="Proteomes" id="UP000266915"/>
    </source>
</evidence>
<evidence type="ECO:0000313" key="1">
    <source>
        <dbReference type="EMBL" id="ROR76056.1"/>
    </source>
</evidence>